<reference evidence="2 3" key="2">
    <citation type="submission" date="2013-02" db="EMBL/GenBank/DDBJ databases">
        <title>The Genome Sequence of Plasmodium falciparum Palo Alto/Uganda.</title>
        <authorList>
            <consortium name="The Broad Institute Genome Sequencing Platform"/>
            <consortium name="The Broad Institute Genome Sequencing Center for Infectious Disease"/>
            <person name="Neafsey D."/>
            <person name="Cheeseman I."/>
            <person name="Volkman S."/>
            <person name="Adams J."/>
            <person name="Walker B."/>
            <person name="Young S.K."/>
            <person name="Zeng Q."/>
            <person name="Gargeya S."/>
            <person name="Fitzgerald M."/>
            <person name="Haas B."/>
            <person name="Abouelleil A."/>
            <person name="Alvarado L."/>
            <person name="Arachchi H.M."/>
            <person name="Berlin A.M."/>
            <person name="Chapman S.B."/>
            <person name="Dewar J."/>
            <person name="Goldberg J."/>
            <person name="Griggs A."/>
            <person name="Gujja S."/>
            <person name="Hansen M."/>
            <person name="Howarth C."/>
            <person name="Imamovic A."/>
            <person name="Larimer J."/>
            <person name="McCowan C."/>
            <person name="Murphy C."/>
            <person name="Neiman D."/>
            <person name="Pearson M."/>
            <person name="Priest M."/>
            <person name="Roberts A."/>
            <person name="Saif S."/>
            <person name="Shea T."/>
            <person name="Sisk P."/>
            <person name="Sykes S."/>
            <person name="Wortman J."/>
            <person name="Nusbaum C."/>
            <person name="Birren B."/>
        </authorList>
    </citation>
    <scope>NUCLEOTIDE SEQUENCE [LARGE SCALE GENOMIC DNA]</scope>
    <source>
        <strain evidence="2 3">Palo Alto/Uganda</strain>
    </source>
</reference>
<dbReference type="AlphaFoldDB" id="W4J603"/>
<dbReference type="EMBL" id="KI927240">
    <property type="protein sequence ID" value="ETW57695.1"/>
    <property type="molecule type" value="Genomic_DNA"/>
</dbReference>
<accession>W4J603</accession>
<organism evidence="2 3">
    <name type="scientific">Plasmodium falciparum (isolate Palo Alto / Uganda)</name>
    <dbReference type="NCBI Taxonomy" id="57270"/>
    <lineage>
        <taxon>Eukaryota</taxon>
        <taxon>Sar</taxon>
        <taxon>Alveolata</taxon>
        <taxon>Apicomplexa</taxon>
        <taxon>Aconoidasida</taxon>
        <taxon>Haemosporida</taxon>
        <taxon>Plasmodiidae</taxon>
        <taxon>Plasmodium</taxon>
        <taxon>Plasmodium (Laverania)</taxon>
    </lineage>
</organism>
<keyword evidence="1" id="KW-0472">Membrane</keyword>
<evidence type="ECO:0000313" key="3">
    <source>
        <dbReference type="Proteomes" id="UP000019103"/>
    </source>
</evidence>
<protein>
    <recommendedName>
        <fullName evidence="4">Rifin</fullName>
    </recommendedName>
</protein>
<evidence type="ECO:0000313" key="2">
    <source>
        <dbReference type="EMBL" id="ETW57695.1"/>
    </source>
</evidence>
<keyword evidence="1" id="KW-0812">Transmembrane</keyword>
<feature type="transmembrane region" description="Helical" evidence="1">
    <location>
        <begin position="332"/>
        <end position="357"/>
    </location>
</feature>
<reference evidence="2 3" key="1">
    <citation type="submission" date="2013-02" db="EMBL/GenBank/DDBJ databases">
        <title>The Genome Annotation of Plasmodium falciparum Palo Alto/Uganda.</title>
        <authorList>
            <consortium name="The Broad Institute Genome Sequencing Platform"/>
            <consortium name="The Broad Institute Genome Sequencing Center for Infectious Disease"/>
            <person name="Neafsey D."/>
            <person name="Hoffman S."/>
            <person name="Volkman S."/>
            <person name="Rosenthal P."/>
            <person name="Walker B."/>
            <person name="Young S.K."/>
            <person name="Zeng Q."/>
            <person name="Gargeya S."/>
            <person name="Fitzgerald M."/>
            <person name="Haas B."/>
            <person name="Abouelleil A."/>
            <person name="Allen A.W."/>
            <person name="Alvarado L."/>
            <person name="Arachchi H.M."/>
            <person name="Berlin A.M."/>
            <person name="Chapman S.B."/>
            <person name="Gainer-Dewar J."/>
            <person name="Goldberg J."/>
            <person name="Griggs A."/>
            <person name="Gujja S."/>
            <person name="Hansen M."/>
            <person name="Howarth C."/>
            <person name="Imamovic A."/>
            <person name="Ireland A."/>
            <person name="Larimer J."/>
            <person name="McCowan C."/>
            <person name="Murphy C."/>
            <person name="Pearson M."/>
            <person name="Poon T.W."/>
            <person name="Priest M."/>
            <person name="Roberts A."/>
            <person name="Saif S."/>
            <person name="Shea T."/>
            <person name="Sisk P."/>
            <person name="Sykes S."/>
            <person name="Wortman J."/>
            <person name="Nusbaum C."/>
            <person name="Birren B."/>
        </authorList>
    </citation>
    <scope>NUCLEOTIDE SEQUENCE [LARGE SCALE GENOMIC DNA]</scope>
    <source>
        <strain evidence="2 3">Palo Alto/Uganda</strain>
    </source>
</reference>
<dbReference type="Proteomes" id="UP000019103">
    <property type="component" value="Unassembled WGS sequence"/>
</dbReference>
<sequence>MNSIYLYNAQHYIKLYNNTLERNVNTHKKPSITPRHTQKIPTTRSLSECELFSPQNYDNDLEIKRVMQKFHDRTTQRFQEYDEKLQEKRQIYKDKCDKEIQKIILKDKMEKQMAEKLSTLETKINTDDIPTCVCEKSLADKTEKFCLNCGKNMAAIAPWWGLVCGSGYAGWLHSAMAAAIDKAIAEGAAAGIKAGYLAGTKVVIDQLHTLGIYFVGNKQLETIIDVTNYMNVSFIYDKVYSHYTTSCTPRFVIDRPVGDFILSGPVCNLVKPNHQGILDSRLAKAIIKKNVEEAVAGAEQAATTKTADMTPIYTTEFTTKNIAEVEAATTSYYTPIIASIVAIVIIVLILVIIYKILRYRRKKKMKKKLQYIKLLNQ</sequence>
<gene>
    <name evidence="2" type="ORF">PFUGPA_00145</name>
</gene>
<name>W4J603_PLAFP</name>
<evidence type="ECO:0000256" key="1">
    <source>
        <dbReference type="SAM" id="Phobius"/>
    </source>
</evidence>
<dbReference type="NCBIfam" id="TIGR01477">
    <property type="entry name" value="RIFIN"/>
    <property type="match status" value="1"/>
</dbReference>
<keyword evidence="1" id="KW-1133">Transmembrane helix</keyword>
<dbReference type="OMA" id="MAAIAPW"/>
<proteinExistence type="predicted"/>
<dbReference type="Pfam" id="PF02009">
    <property type="entry name" value="RIFIN"/>
    <property type="match status" value="1"/>
</dbReference>
<evidence type="ECO:0008006" key="4">
    <source>
        <dbReference type="Google" id="ProtNLM"/>
    </source>
</evidence>
<dbReference type="InterPro" id="IPR006373">
    <property type="entry name" value="VSA_Rifin"/>
</dbReference>